<feature type="compositionally biased region" description="Acidic residues" evidence="1">
    <location>
        <begin position="330"/>
        <end position="341"/>
    </location>
</feature>
<feature type="compositionally biased region" description="Low complexity" evidence="1">
    <location>
        <begin position="223"/>
        <end position="243"/>
    </location>
</feature>
<proteinExistence type="predicted"/>
<gene>
    <name evidence="2" type="ORF">DFH08DRAFT_1049836</name>
</gene>
<feature type="region of interest" description="Disordered" evidence="1">
    <location>
        <begin position="218"/>
        <end position="341"/>
    </location>
</feature>
<dbReference type="EMBL" id="JARIHO010000081">
    <property type="protein sequence ID" value="KAJ7309478.1"/>
    <property type="molecule type" value="Genomic_DNA"/>
</dbReference>
<evidence type="ECO:0000313" key="2">
    <source>
        <dbReference type="EMBL" id="KAJ7309478.1"/>
    </source>
</evidence>
<evidence type="ECO:0000313" key="3">
    <source>
        <dbReference type="Proteomes" id="UP001218218"/>
    </source>
</evidence>
<comment type="caution">
    <text evidence="2">The sequence shown here is derived from an EMBL/GenBank/DDBJ whole genome shotgun (WGS) entry which is preliminary data.</text>
</comment>
<organism evidence="2 3">
    <name type="scientific">Mycena albidolilacea</name>
    <dbReference type="NCBI Taxonomy" id="1033008"/>
    <lineage>
        <taxon>Eukaryota</taxon>
        <taxon>Fungi</taxon>
        <taxon>Dikarya</taxon>
        <taxon>Basidiomycota</taxon>
        <taxon>Agaricomycotina</taxon>
        <taxon>Agaricomycetes</taxon>
        <taxon>Agaricomycetidae</taxon>
        <taxon>Agaricales</taxon>
        <taxon>Marasmiineae</taxon>
        <taxon>Mycenaceae</taxon>
        <taxon>Mycena</taxon>
    </lineage>
</organism>
<name>A0AAD6Z7A8_9AGAR</name>
<reference evidence="2" key="1">
    <citation type="submission" date="2023-03" db="EMBL/GenBank/DDBJ databases">
        <title>Massive genome expansion in bonnet fungi (Mycena s.s.) driven by repeated elements and novel gene families across ecological guilds.</title>
        <authorList>
            <consortium name="Lawrence Berkeley National Laboratory"/>
            <person name="Harder C.B."/>
            <person name="Miyauchi S."/>
            <person name="Viragh M."/>
            <person name="Kuo A."/>
            <person name="Thoen E."/>
            <person name="Andreopoulos B."/>
            <person name="Lu D."/>
            <person name="Skrede I."/>
            <person name="Drula E."/>
            <person name="Henrissat B."/>
            <person name="Morin E."/>
            <person name="Kohler A."/>
            <person name="Barry K."/>
            <person name="LaButti K."/>
            <person name="Morin E."/>
            <person name="Salamov A."/>
            <person name="Lipzen A."/>
            <person name="Mereny Z."/>
            <person name="Hegedus B."/>
            <person name="Baldrian P."/>
            <person name="Stursova M."/>
            <person name="Weitz H."/>
            <person name="Taylor A."/>
            <person name="Grigoriev I.V."/>
            <person name="Nagy L.G."/>
            <person name="Martin F."/>
            <person name="Kauserud H."/>
        </authorList>
    </citation>
    <scope>NUCLEOTIDE SEQUENCE</scope>
    <source>
        <strain evidence="2">CBHHK002</strain>
    </source>
</reference>
<accession>A0AAD6Z7A8</accession>
<sequence length="341" mass="35755">MPALEYSHWSKRVKPDPDARGGTSSKGHLAALPPRPPKRRHAPPHIPKHLALYGFSLFGRARSEGVDNALHAAPATGRHRWSKRSTGDLLAWAALDAEPTQLTDVSAADVAWRSTAYADTNVETDQRPPRAPQGTHADAAACSRARGGAGYAHRVRGLPRQREWGAPTYRTQGDTSPPFLQLSTPAPGAHLHLQAHAEDDEDAAVDLDGLAYARLAPRGVGGSQSQSCSSGRSSGSGSRASCSPVEEIAHIGMPRPTKSKSKRTTKSKSSATSSTLTSPPPSSASFPHGVRDSGVYADSPAEFGAFTSGTGGVEDDFDGTPGGFSTSNDEAAEGIEEAEVV</sequence>
<keyword evidence="3" id="KW-1185">Reference proteome</keyword>
<feature type="region of interest" description="Disordered" evidence="1">
    <location>
        <begin position="1"/>
        <end position="45"/>
    </location>
</feature>
<evidence type="ECO:0000256" key="1">
    <source>
        <dbReference type="SAM" id="MobiDB-lite"/>
    </source>
</evidence>
<feature type="compositionally biased region" description="Basic residues" evidence="1">
    <location>
        <begin position="36"/>
        <end position="45"/>
    </location>
</feature>
<feature type="compositionally biased region" description="Low complexity" evidence="1">
    <location>
        <begin position="267"/>
        <end position="277"/>
    </location>
</feature>
<feature type="compositionally biased region" description="Low complexity" evidence="1">
    <location>
        <begin position="137"/>
        <end position="146"/>
    </location>
</feature>
<protein>
    <submittedName>
        <fullName evidence="2">Uncharacterized protein</fullName>
    </submittedName>
</protein>
<feature type="compositionally biased region" description="Basic residues" evidence="1">
    <location>
        <begin position="257"/>
        <end position="266"/>
    </location>
</feature>
<feature type="region of interest" description="Disordered" evidence="1">
    <location>
        <begin position="119"/>
        <end position="186"/>
    </location>
</feature>
<dbReference type="AlphaFoldDB" id="A0AAD6Z7A8"/>
<dbReference type="Proteomes" id="UP001218218">
    <property type="component" value="Unassembled WGS sequence"/>
</dbReference>